<keyword evidence="2" id="KW-0472">Membrane</keyword>
<dbReference type="Proteomes" id="UP000032120">
    <property type="component" value="Unassembled WGS sequence"/>
</dbReference>
<dbReference type="GO" id="GO:0016020">
    <property type="term" value="C:membrane"/>
    <property type="evidence" value="ECO:0007669"/>
    <property type="project" value="InterPro"/>
</dbReference>
<dbReference type="RefSeq" id="WP_042542982.1">
    <property type="nucleotide sequence ID" value="NZ_JXSQ01000003.1"/>
</dbReference>
<reference evidence="4 5" key="1">
    <citation type="submission" date="2015-01" db="EMBL/GenBank/DDBJ databases">
        <title>Draft genome sequence of Leucobacter komagatae strain VKM ST2845.</title>
        <authorList>
            <person name="Karlyshev A.V."/>
            <person name="Kudryashova E.B."/>
        </authorList>
    </citation>
    <scope>NUCLEOTIDE SEQUENCE [LARGE SCALE GENOMIC DNA]</scope>
    <source>
        <strain evidence="4 5">VKM ST2845</strain>
    </source>
</reference>
<dbReference type="EMBL" id="JXSQ01000003">
    <property type="protein sequence ID" value="KIP53260.1"/>
    <property type="molecule type" value="Genomic_DNA"/>
</dbReference>
<evidence type="ECO:0000256" key="3">
    <source>
        <dbReference type="SAM" id="SignalP"/>
    </source>
</evidence>
<feature type="region of interest" description="Disordered" evidence="1">
    <location>
        <begin position="545"/>
        <end position="578"/>
    </location>
</feature>
<gene>
    <name evidence="4" type="ORF">SD72_03070</name>
</gene>
<evidence type="ECO:0000313" key="4">
    <source>
        <dbReference type="EMBL" id="KIP53260.1"/>
    </source>
</evidence>
<dbReference type="Gene3D" id="2.60.40.10">
    <property type="entry name" value="Immunoglobulins"/>
    <property type="match status" value="1"/>
</dbReference>
<keyword evidence="2" id="KW-1133">Transmembrane helix</keyword>
<dbReference type="SUPFAM" id="SSF50969">
    <property type="entry name" value="YVTN repeat-like/Quinoprotein amine dehydrogenase"/>
    <property type="match status" value="1"/>
</dbReference>
<evidence type="ECO:0000313" key="5">
    <source>
        <dbReference type="Proteomes" id="UP000032120"/>
    </source>
</evidence>
<dbReference type="Pfam" id="PF05345">
    <property type="entry name" value="He_PIG"/>
    <property type="match status" value="1"/>
</dbReference>
<keyword evidence="5" id="KW-1185">Reference proteome</keyword>
<dbReference type="InterPro" id="IPR011044">
    <property type="entry name" value="Quino_amine_DH_bsu"/>
</dbReference>
<name>A0A0D0H7R4_9MICO</name>
<organism evidence="4 5">
    <name type="scientific">Leucobacter komagatae</name>
    <dbReference type="NCBI Taxonomy" id="55969"/>
    <lineage>
        <taxon>Bacteria</taxon>
        <taxon>Bacillati</taxon>
        <taxon>Actinomycetota</taxon>
        <taxon>Actinomycetes</taxon>
        <taxon>Micrococcales</taxon>
        <taxon>Microbacteriaceae</taxon>
        <taxon>Leucobacter</taxon>
    </lineage>
</organism>
<protein>
    <submittedName>
        <fullName evidence="4">Uncharacterized protein</fullName>
    </submittedName>
</protein>
<feature type="chain" id="PRO_5002211253" evidence="3">
    <location>
        <begin position="35"/>
        <end position="611"/>
    </location>
</feature>
<keyword evidence="2" id="KW-0812">Transmembrane</keyword>
<dbReference type="PANTHER" id="PTHR47197:SF3">
    <property type="entry name" value="DIHYDRO-HEME D1 DEHYDROGENASE"/>
    <property type="match status" value="1"/>
</dbReference>
<evidence type="ECO:0000256" key="1">
    <source>
        <dbReference type="SAM" id="MobiDB-lite"/>
    </source>
</evidence>
<dbReference type="SUPFAM" id="SSF49313">
    <property type="entry name" value="Cadherin-like"/>
    <property type="match status" value="1"/>
</dbReference>
<dbReference type="GO" id="GO:0005509">
    <property type="term" value="F:calcium ion binding"/>
    <property type="evidence" value="ECO:0007669"/>
    <property type="project" value="InterPro"/>
</dbReference>
<dbReference type="InterPro" id="IPR015943">
    <property type="entry name" value="WD40/YVTN_repeat-like_dom_sf"/>
</dbReference>
<dbReference type="AlphaFoldDB" id="A0A0D0H7R4"/>
<dbReference type="Gene3D" id="2.130.10.10">
    <property type="entry name" value="YVTN repeat-like/Quinoprotein amine dehydrogenase"/>
    <property type="match status" value="1"/>
</dbReference>
<dbReference type="InterPro" id="IPR051200">
    <property type="entry name" value="Host-pathogen_enzymatic-act"/>
</dbReference>
<dbReference type="InterPro" id="IPR015919">
    <property type="entry name" value="Cadherin-like_sf"/>
</dbReference>
<accession>A0A0D0H7R4</accession>
<feature type="signal peptide" evidence="3">
    <location>
        <begin position="1"/>
        <end position="34"/>
    </location>
</feature>
<dbReference type="GO" id="GO:0005975">
    <property type="term" value="P:carbohydrate metabolic process"/>
    <property type="evidence" value="ECO:0007669"/>
    <property type="project" value="UniProtKB-ARBA"/>
</dbReference>
<comment type="caution">
    <text evidence="4">The sequence shown here is derived from an EMBL/GenBank/DDBJ whole genome shotgun (WGS) entry which is preliminary data.</text>
</comment>
<feature type="transmembrane region" description="Helical" evidence="2">
    <location>
        <begin position="583"/>
        <end position="603"/>
    </location>
</feature>
<sequence length="611" mass="62895">MRSSTARRHRGAFGVAGSILGGVLALGLALPAFAADGPEDPAEPSVPGGDGSTTFTPDLQTDIFIGEETLPNDFVAGVDGSLGYVSQRWLNEIVTIDLSSREVIQRVSTPGSGNEAIRVSPDGTRAYLATLEGEYTSQVSVIDLSAGVTFAEFTDVPENIMELVVAADGASIYVLGIDGTVLKLDATTGTELARAELGRTSSDGLALIEGDSKLLVGSKNAIYTLDTSDLSVIGQATLSGMTSTAFMRVDTTDERVYFADSAGATLGVFNPASGEIESRAAVGSPMAGAVGYDDLNRAFGPVPYWTKLMAANLETGIRSESFRATPTAPYSVDKNPATGELLTANAGWTNATKGSTVSIINTPSTTDPADVSISALGDTARFEIDAVGIKQGHTGGVFWQSSSDGENWTDIPGATFEQVNVVATEAAIALQYRVRWHDDFWGLSGFSDAAKIVVQGPVITFEGPLSDGKVNAAYPGTVITATGQSDLAWEVVPKDGESGLPAGITLDPATGKLSGTPTVAGTFTFTVRVTDTFGTDTKTFTLKVAEKDIGTNPTNPGGPGNPGTPGKPTPNDPLSETGGASPLLLGLIGAGVVALGVGGLSLARKRRIDGA</sequence>
<evidence type="ECO:0000256" key="2">
    <source>
        <dbReference type="SAM" id="Phobius"/>
    </source>
</evidence>
<dbReference type="InterPro" id="IPR013783">
    <property type="entry name" value="Ig-like_fold"/>
</dbReference>
<keyword evidence="3" id="KW-0732">Signal</keyword>
<proteinExistence type="predicted"/>
<dbReference type="PANTHER" id="PTHR47197">
    <property type="entry name" value="PROTEIN NIRF"/>
    <property type="match status" value="1"/>
</dbReference>